<evidence type="ECO:0000259" key="8">
    <source>
        <dbReference type="PROSITE" id="PS50928"/>
    </source>
</evidence>
<dbReference type="InterPro" id="IPR000515">
    <property type="entry name" value="MetI-like"/>
</dbReference>
<feature type="transmembrane region" description="Helical" evidence="7">
    <location>
        <begin position="289"/>
        <end position="315"/>
    </location>
</feature>
<dbReference type="RefSeq" id="WP_014265858.1">
    <property type="nucleotide sequence ID" value="NC_016631.1"/>
</dbReference>
<dbReference type="PANTHER" id="PTHR43163:SF6">
    <property type="entry name" value="DIPEPTIDE TRANSPORT SYSTEM PERMEASE PROTEIN DPPB-RELATED"/>
    <property type="match status" value="1"/>
</dbReference>
<dbReference type="KEGG" id="gma:AciX8_2670"/>
<feature type="domain" description="ABC transmembrane type-1" evidence="8">
    <location>
        <begin position="106"/>
        <end position="312"/>
    </location>
</feature>
<evidence type="ECO:0000256" key="6">
    <source>
        <dbReference type="ARBA" id="ARBA00023136"/>
    </source>
</evidence>
<accession>G8P156</accession>
<evidence type="ECO:0000256" key="3">
    <source>
        <dbReference type="ARBA" id="ARBA00022475"/>
    </source>
</evidence>
<dbReference type="GO" id="GO:0071916">
    <property type="term" value="F:dipeptide transmembrane transporter activity"/>
    <property type="evidence" value="ECO:0007669"/>
    <property type="project" value="TreeGrafter"/>
</dbReference>
<evidence type="ECO:0000313" key="9">
    <source>
        <dbReference type="EMBL" id="AEU36980.1"/>
    </source>
</evidence>
<comment type="similarity">
    <text evidence="7">Belongs to the binding-protein-dependent transport system permease family.</text>
</comment>
<dbReference type="Proteomes" id="UP000007113">
    <property type="component" value="Chromosome"/>
</dbReference>
<dbReference type="CDD" id="cd06261">
    <property type="entry name" value="TM_PBP2"/>
    <property type="match status" value="1"/>
</dbReference>
<keyword evidence="2 7" id="KW-0813">Transport</keyword>
<dbReference type="PROSITE" id="PS50928">
    <property type="entry name" value="ABC_TM1"/>
    <property type="match status" value="1"/>
</dbReference>
<dbReference type="Gene3D" id="1.10.3720.10">
    <property type="entry name" value="MetI-like"/>
    <property type="match status" value="1"/>
</dbReference>
<evidence type="ECO:0000256" key="2">
    <source>
        <dbReference type="ARBA" id="ARBA00022448"/>
    </source>
</evidence>
<dbReference type="Pfam" id="PF19300">
    <property type="entry name" value="BPD_transp_1_N"/>
    <property type="match status" value="1"/>
</dbReference>
<feature type="transmembrane region" description="Helical" evidence="7">
    <location>
        <begin position="108"/>
        <end position="131"/>
    </location>
</feature>
<name>G8P156_GRAMM</name>
<reference evidence="9 10" key="1">
    <citation type="submission" date="2011-11" db="EMBL/GenBank/DDBJ databases">
        <title>Complete sequence of Granulicella mallensis MP5ACTX8.</title>
        <authorList>
            <consortium name="US DOE Joint Genome Institute"/>
            <person name="Lucas S."/>
            <person name="Copeland A."/>
            <person name="Lapidus A."/>
            <person name="Cheng J.-F."/>
            <person name="Goodwin L."/>
            <person name="Pitluck S."/>
            <person name="Peters L."/>
            <person name="Lu M."/>
            <person name="Detter J.C."/>
            <person name="Han C."/>
            <person name="Tapia R."/>
            <person name="Land M."/>
            <person name="Hauser L."/>
            <person name="Kyrpides N."/>
            <person name="Ivanova N."/>
            <person name="Mikhailova N."/>
            <person name="Pagani I."/>
            <person name="Rawat S."/>
            <person name="Mannisto M."/>
            <person name="Haggblom M."/>
            <person name="Woyke T."/>
        </authorList>
    </citation>
    <scope>NUCLEOTIDE SEQUENCE [LARGE SCALE GENOMIC DNA]</scope>
    <source>
        <strain evidence="10">ATCC BAA-1857 / DSM 23137 / MP5ACTX8</strain>
    </source>
</reference>
<dbReference type="HOGENOM" id="CLU_036879_0_0_0"/>
<sequence length="321" mass="34603">MSASQRSQLHQTARDIARRFLLTIPVLWLVVTVVFLLIHIVPGDPIVQMLGEGATAADIAGLRHAYGLDAPLGVQYAHYWGGIAHADLGQSLRLHDSVLHLVLQRYPYTLALTLAAMLIGIGLAIPAGVISARRRDRWPDRSLGLLSLVGLSFPNFALGPILIIVFSIGLGWLPVSGAGNGTSDFLRHLILPAITLGLGMAAILTRMVRTSMLEELGQDYIRTARAKGLSERTVVYRHALRNALNPVLTVVGLQFGSLLAGAIVTETIFGWPGLGRLTLSAISNRDYALVQGCILAVGLTYVLVNLLTDAAYAVADPRMRR</sequence>
<feature type="transmembrane region" description="Helical" evidence="7">
    <location>
        <begin position="247"/>
        <end position="269"/>
    </location>
</feature>
<feature type="transmembrane region" description="Helical" evidence="7">
    <location>
        <begin position="20"/>
        <end position="41"/>
    </location>
</feature>
<dbReference type="PANTHER" id="PTHR43163">
    <property type="entry name" value="DIPEPTIDE TRANSPORT SYSTEM PERMEASE PROTEIN DPPB-RELATED"/>
    <property type="match status" value="1"/>
</dbReference>
<dbReference type="eggNOG" id="COG0601">
    <property type="taxonomic scope" value="Bacteria"/>
</dbReference>
<keyword evidence="3" id="KW-1003">Cell membrane</keyword>
<proteinExistence type="inferred from homology"/>
<evidence type="ECO:0000256" key="7">
    <source>
        <dbReference type="RuleBase" id="RU363032"/>
    </source>
</evidence>
<dbReference type="GO" id="GO:0005886">
    <property type="term" value="C:plasma membrane"/>
    <property type="evidence" value="ECO:0007669"/>
    <property type="project" value="UniProtKB-SubCell"/>
</dbReference>
<dbReference type="InterPro" id="IPR045621">
    <property type="entry name" value="BPD_transp_1_N"/>
</dbReference>
<protein>
    <submittedName>
        <fullName evidence="9">Binding-protein-dependent transport systems inner membrane component</fullName>
    </submittedName>
</protein>
<keyword evidence="6 7" id="KW-0472">Membrane</keyword>
<dbReference type="Pfam" id="PF00528">
    <property type="entry name" value="BPD_transp_1"/>
    <property type="match status" value="1"/>
</dbReference>
<dbReference type="SUPFAM" id="SSF161098">
    <property type="entry name" value="MetI-like"/>
    <property type="match status" value="1"/>
</dbReference>
<dbReference type="STRING" id="682795.AciX8_2670"/>
<organism evidence="9 10">
    <name type="scientific">Granulicella mallensis (strain ATCC BAA-1857 / DSM 23137 / MP5ACTX8)</name>
    <dbReference type="NCBI Taxonomy" id="682795"/>
    <lineage>
        <taxon>Bacteria</taxon>
        <taxon>Pseudomonadati</taxon>
        <taxon>Acidobacteriota</taxon>
        <taxon>Terriglobia</taxon>
        <taxon>Terriglobales</taxon>
        <taxon>Acidobacteriaceae</taxon>
        <taxon>Granulicella</taxon>
    </lineage>
</organism>
<keyword evidence="5 7" id="KW-1133">Transmembrane helix</keyword>
<feature type="transmembrane region" description="Helical" evidence="7">
    <location>
        <begin position="185"/>
        <end position="204"/>
    </location>
</feature>
<evidence type="ECO:0000256" key="5">
    <source>
        <dbReference type="ARBA" id="ARBA00022989"/>
    </source>
</evidence>
<gene>
    <name evidence="9" type="ordered locus">AciX8_2670</name>
</gene>
<comment type="subcellular location">
    <subcellularLocation>
        <location evidence="1 7">Cell membrane</location>
        <topology evidence="1 7">Multi-pass membrane protein</topology>
    </subcellularLocation>
</comment>
<evidence type="ECO:0000256" key="1">
    <source>
        <dbReference type="ARBA" id="ARBA00004651"/>
    </source>
</evidence>
<evidence type="ECO:0000256" key="4">
    <source>
        <dbReference type="ARBA" id="ARBA00022692"/>
    </source>
</evidence>
<dbReference type="InterPro" id="IPR035906">
    <property type="entry name" value="MetI-like_sf"/>
</dbReference>
<keyword evidence="10" id="KW-1185">Reference proteome</keyword>
<evidence type="ECO:0000313" key="10">
    <source>
        <dbReference type="Proteomes" id="UP000007113"/>
    </source>
</evidence>
<keyword evidence="4 7" id="KW-0812">Transmembrane</keyword>
<feature type="transmembrane region" description="Helical" evidence="7">
    <location>
        <begin position="143"/>
        <end position="173"/>
    </location>
</feature>
<dbReference type="EMBL" id="CP003130">
    <property type="protein sequence ID" value="AEU36980.1"/>
    <property type="molecule type" value="Genomic_DNA"/>
</dbReference>
<dbReference type="AlphaFoldDB" id="G8P156"/>